<dbReference type="STRING" id="51511.ENSCSAVP00000008171"/>
<reference evidence="1" key="3">
    <citation type="submission" date="2025-09" db="UniProtKB">
        <authorList>
            <consortium name="Ensembl"/>
        </authorList>
    </citation>
    <scope>IDENTIFICATION</scope>
</reference>
<evidence type="ECO:0000313" key="2">
    <source>
        <dbReference type="Proteomes" id="UP000007875"/>
    </source>
</evidence>
<dbReference type="PANTHER" id="PTHR24149:SF14">
    <property type="entry name" value="ANKYRIN REPEAT DOMAIN 12"/>
    <property type="match status" value="1"/>
</dbReference>
<dbReference type="GO" id="GO:0005654">
    <property type="term" value="C:nucleoplasm"/>
    <property type="evidence" value="ECO:0007669"/>
    <property type="project" value="TreeGrafter"/>
</dbReference>
<accession>H2YS61</accession>
<dbReference type="HOGENOM" id="CLU_2305063_0_0_1"/>
<sequence>MVDLFKSHEEQRVKLRVQHAIEREKLIISCEQQKMRVHSRAARTIHNQQIPFSACSMLMNNEVYNVPRQAMDEPRKTFHQRSIQCANVYSLVAGCERYVR</sequence>
<reference evidence="2" key="1">
    <citation type="submission" date="2003-08" db="EMBL/GenBank/DDBJ databases">
        <authorList>
            <person name="Birren B."/>
            <person name="Nusbaum C."/>
            <person name="Abebe A."/>
            <person name="Abouelleil A."/>
            <person name="Adekoya E."/>
            <person name="Ait-zahra M."/>
            <person name="Allen N."/>
            <person name="Allen T."/>
            <person name="An P."/>
            <person name="Anderson M."/>
            <person name="Anderson S."/>
            <person name="Arachchi H."/>
            <person name="Armbruster J."/>
            <person name="Bachantsang P."/>
            <person name="Baldwin J."/>
            <person name="Barry A."/>
            <person name="Bayul T."/>
            <person name="Blitshsteyn B."/>
            <person name="Bloom T."/>
            <person name="Blye J."/>
            <person name="Boguslavskiy L."/>
            <person name="Borowsky M."/>
            <person name="Boukhgalter B."/>
            <person name="Brunache A."/>
            <person name="Butler J."/>
            <person name="Calixte N."/>
            <person name="Calvo S."/>
            <person name="Camarata J."/>
            <person name="Campo K."/>
            <person name="Chang J."/>
            <person name="Cheshatsang Y."/>
            <person name="Citroen M."/>
            <person name="Collymore A."/>
            <person name="Considine T."/>
            <person name="Cook A."/>
            <person name="Cooke P."/>
            <person name="Corum B."/>
            <person name="Cuomo C."/>
            <person name="David R."/>
            <person name="Dawoe T."/>
            <person name="Degray S."/>
            <person name="Dodge S."/>
            <person name="Dooley K."/>
            <person name="Dorje P."/>
            <person name="Dorjee K."/>
            <person name="Dorris L."/>
            <person name="Duffey N."/>
            <person name="Dupes A."/>
            <person name="Elkins T."/>
            <person name="Engels R."/>
            <person name="Erickson J."/>
            <person name="Farina A."/>
            <person name="Faro S."/>
            <person name="Ferreira P."/>
            <person name="Fischer H."/>
            <person name="Fitzgerald M."/>
            <person name="Foley K."/>
            <person name="Gage D."/>
            <person name="Galagan J."/>
            <person name="Gearin G."/>
            <person name="Gnerre S."/>
            <person name="Gnirke A."/>
            <person name="Goyette A."/>
            <person name="Graham J."/>
            <person name="Grandbois E."/>
            <person name="Gyaltsen K."/>
            <person name="Hafez N."/>
            <person name="Hagopian D."/>
            <person name="Hagos B."/>
            <person name="Hall J."/>
            <person name="Hatcher B."/>
            <person name="Heller A."/>
            <person name="Higgins H."/>
            <person name="Honan T."/>
            <person name="Horn A."/>
            <person name="Houde N."/>
            <person name="Hughes L."/>
            <person name="Hulme W."/>
            <person name="Husby E."/>
            <person name="Iliev I."/>
            <person name="Jaffe D."/>
            <person name="Jones C."/>
            <person name="Kamal M."/>
            <person name="Kamat A."/>
            <person name="Kamvysselis M."/>
            <person name="Karlsson E."/>
            <person name="Kells C."/>
            <person name="Kieu A."/>
            <person name="Kisner P."/>
            <person name="Kodira C."/>
            <person name="Kulbokas E."/>
            <person name="Labutti K."/>
            <person name="Lama D."/>
            <person name="Landers T."/>
            <person name="Leger J."/>
            <person name="Levine S."/>
            <person name="Lewis D."/>
            <person name="Lewis T."/>
            <person name="Lindblad-toh K."/>
            <person name="Liu X."/>
            <person name="Lokyitsang T."/>
            <person name="Lokyitsang Y."/>
            <person name="Lucien O."/>
            <person name="Lui A."/>
            <person name="Ma L.J."/>
            <person name="Mabbitt R."/>
            <person name="Macdonald J."/>
            <person name="Maclean C."/>
            <person name="Major J."/>
            <person name="Manning J."/>
            <person name="Marabella R."/>
            <person name="Maru K."/>
            <person name="Matthews C."/>
            <person name="Mauceli E."/>
            <person name="Mccarthy M."/>
            <person name="Mcdonough S."/>
            <person name="Mcghee T."/>
            <person name="Meldrim J."/>
            <person name="Meneus L."/>
            <person name="Mesirov J."/>
            <person name="Mihalev A."/>
            <person name="Mihova T."/>
            <person name="Mikkelsen T."/>
            <person name="Mlenga V."/>
            <person name="Moru K."/>
            <person name="Mozes J."/>
            <person name="Mulrain L."/>
            <person name="Munson G."/>
            <person name="Naylor J."/>
            <person name="Newes C."/>
            <person name="Nguyen C."/>
            <person name="Nguyen N."/>
            <person name="Nguyen T."/>
            <person name="Nicol R."/>
            <person name="Nielsen C."/>
            <person name="Nizzari M."/>
            <person name="Norbu C."/>
            <person name="Norbu N."/>
            <person name="O'donnell P."/>
            <person name="Okoawo O."/>
            <person name="O'leary S."/>
            <person name="Omotosho B."/>
            <person name="O'neill K."/>
            <person name="Osman S."/>
            <person name="Parker S."/>
            <person name="Perrin D."/>
            <person name="Phunkhang P."/>
            <person name="Piqani B."/>
            <person name="Purcell S."/>
            <person name="Rachupka T."/>
            <person name="Ramasamy U."/>
            <person name="Rameau R."/>
            <person name="Ray V."/>
            <person name="Raymond C."/>
            <person name="Retta R."/>
            <person name="Richardson S."/>
            <person name="Rise C."/>
            <person name="Rodriguez J."/>
            <person name="Rogers J."/>
            <person name="Rogov P."/>
            <person name="Rutman M."/>
            <person name="Schupbach R."/>
            <person name="Seaman C."/>
            <person name="Settipalli S."/>
            <person name="Sharpe T."/>
            <person name="Sheridan J."/>
            <person name="Sherpa N."/>
            <person name="Shi J."/>
            <person name="Smirnov S."/>
            <person name="Smith C."/>
            <person name="Sougnez C."/>
            <person name="Spencer B."/>
            <person name="Stalker J."/>
            <person name="Stange-thomann N."/>
            <person name="Stavropoulos S."/>
            <person name="Stetson K."/>
            <person name="Stone C."/>
            <person name="Stone S."/>
            <person name="Stubbs M."/>
            <person name="Talamas J."/>
            <person name="Tchuinga P."/>
            <person name="Tenzing P."/>
            <person name="Tesfaye S."/>
            <person name="Theodore J."/>
            <person name="Thoulutsang Y."/>
            <person name="Topham K."/>
            <person name="Towey S."/>
            <person name="Tsamla T."/>
            <person name="Tsomo N."/>
            <person name="Vallee D."/>
            <person name="Vassiliev H."/>
            <person name="Venkataraman V."/>
            <person name="Vinson J."/>
            <person name="Vo A."/>
            <person name="Wade C."/>
            <person name="Wang S."/>
            <person name="Wangchuk T."/>
            <person name="Wangdi T."/>
            <person name="Whittaker C."/>
            <person name="Wilkinson J."/>
            <person name="Wu Y."/>
            <person name="Wyman D."/>
            <person name="Yadav S."/>
            <person name="Yang S."/>
            <person name="Yang X."/>
            <person name="Yeager S."/>
            <person name="Yee E."/>
            <person name="Young G."/>
            <person name="Zainoun J."/>
            <person name="Zembeck L."/>
            <person name="Zimmer A."/>
            <person name="Zody M."/>
            <person name="Lander E."/>
        </authorList>
    </citation>
    <scope>NUCLEOTIDE SEQUENCE [LARGE SCALE GENOMIC DNA]</scope>
</reference>
<proteinExistence type="predicted"/>
<dbReference type="GeneTree" id="ENSGT00940000154742"/>
<dbReference type="InterPro" id="IPR053210">
    <property type="entry name" value="ANKRD12"/>
</dbReference>
<name>H2YS61_CIOSA</name>
<keyword evidence="2" id="KW-1185">Reference proteome</keyword>
<dbReference type="Ensembl" id="ENSCSAVT00000008279.1">
    <property type="protein sequence ID" value="ENSCSAVP00000008171.1"/>
    <property type="gene ID" value="ENSCSAVG00000004861.1"/>
</dbReference>
<reference evidence="1" key="2">
    <citation type="submission" date="2025-08" db="UniProtKB">
        <authorList>
            <consortium name="Ensembl"/>
        </authorList>
    </citation>
    <scope>IDENTIFICATION</scope>
</reference>
<dbReference type="Proteomes" id="UP000007875">
    <property type="component" value="Unassembled WGS sequence"/>
</dbReference>
<dbReference type="InParanoid" id="H2YS61"/>
<evidence type="ECO:0000313" key="1">
    <source>
        <dbReference type="Ensembl" id="ENSCSAVP00000008171.1"/>
    </source>
</evidence>
<dbReference type="PANTHER" id="PTHR24149">
    <property type="entry name" value="ANKYRIN REPEAT DOMAIN-CONTAINING PROTEIN 12"/>
    <property type="match status" value="1"/>
</dbReference>
<organism evidence="1 2">
    <name type="scientific">Ciona savignyi</name>
    <name type="common">Pacific transparent sea squirt</name>
    <dbReference type="NCBI Taxonomy" id="51511"/>
    <lineage>
        <taxon>Eukaryota</taxon>
        <taxon>Metazoa</taxon>
        <taxon>Chordata</taxon>
        <taxon>Tunicata</taxon>
        <taxon>Ascidiacea</taxon>
        <taxon>Phlebobranchia</taxon>
        <taxon>Cionidae</taxon>
        <taxon>Ciona</taxon>
    </lineage>
</organism>
<dbReference type="AlphaFoldDB" id="H2YS61"/>
<protein>
    <submittedName>
        <fullName evidence="1">Uncharacterized protein</fullName>
    </submittedName>
</protein>